<evidence type="ECO:0000256" key="5">
    <source>
        <dbReference type="ARBA" id="ARBA00022741"/>
    </source>
</evidence>
<dbReference type="GO" id="GO:0016740">
    <property type="term" value="F:transferase activity"/>
    <property type="evidence" value="ECO:0007669"/>
    <property type="project" value="UniProtKB-ARBA"/>
</dbReference>
<dbReference type="PANTHER" id="PTHR42753:SF2">
    <property type="entry name" value="PROLINE--TRNA LIGASE"/>
    <property type="match status" value="1"/>
</dbReference>
<dbReference type="NCBIfam" id="TIGR00409">
    <property type="entry name" value="proS_fam_II"/>
    <property type="match status" value="1"/>
</dbReference>
<accession>A0A2N5N1V9</accession>
<keyword evidence="4 10" id="KW-0436">Ligase</keyword>
<evidence type="ECO:0000256" key="10">
    <source>
        <dbReference type="HAMAP-Rule" id="MF_01569"/>
    </source>
</evidence>
<dbReference type="GO" id="GO:0005524">
    <property type="term" value="F:ATP binding"/>
    <property type="evidence" value="ECO:0007669"/>
    <property type="project" value="UniProtKB-UniRule"/>
</dbReference>
<dbReference type="FunFam" id="3.30.930.10:FF:000066">
    <property type="entry name" value="Proline--tRNA ligase"/>
    <property type="match status" value="1"/>
</dbReference>
<feature type="domain" description="Aminoacyl-transfer RNA synthetases class-II family profile" evidence="12">
    <location>
        <begin position="38"/>
        <end position="513"/>
    </location>
</feature>
<dbReference type="CDD" id="cd00861">
    <property type="entry name" value="ProRS_anticodon_short"/>
    <property type="match status" value="1"/>
</dbReference>
<dbReference type="SUPFAM" id="SSF52954">
    <property type="entry name" value="Class II aaRS ABD-related"/>
    <property type="match status" value="1"/>
</dbReference>
<dbReference type="RefSeq" id="WP_101808537.1">
    <property type="nucleotide sequence ID" value="NZ_NFEZ01000004.1"/>
</dbReference>
<keyword evidence="8 10" id="KW-0030">Aminoacyl-tRNA synthetase</keyword>
<dbReference type="InterPro" id="IPR002316">
    <property type="entry name" value="Pro-tRNA-ligase_IIa"/>
</dbReference>
<comment type="subunit">
    <text evidence="2 10">Homodimer.</text>
</comment>
<evidence type="ECO:0000313" key="14">
    <source>
        <dbReference type="Proteomes" id="UP000234789"/>
    </source>
</evidence>
<dbReference type="GO" id="GO:0004827">
    <property type="term" value="F:proline-tRNA ligase activity"/>
    <property type="evidence" value="ECO:0007669"/>
    <property type="project" value="UniProtKB-UniRule"/>
</dbReference>
<dbReference type="Gene3D" id="3.30.930.10">
    <property type="entry name" value="Bira Bifunctional Protein, Domain 2"/>
    <property type="match status" value="2"/>
</dbReference>
<evidence type="ECO:0000259" key="12">
    <source>
        <dbReference type="PROSITE" id="PS50862"/>
    </source>
</evidence>
<dbReference type="InterPro" id="IPR004500">
    <property type="entry name" value="Pro-tRNA-synth_IIa_bac-type"/>
</dbReference>
<dbReference type="PANTHER" id="PTHR42753">
    <property type="entry name" value="MITOCHONDRIAL RIBOSOME PROTEIN L39/PROLYL-TRNA LIGASE FAMILY MEMBER"/>
    <property type="match status" value="1"/>
</dbReference>
<dbReference type="AlphaFoldDB" id="A0A2N5N1V9"/>
<dbReference type="InterPro" id="IPR002314">
    <property type="entry name" value="aa-tRNA-synt_IIb"/>
</dbReference>
<dbReference type="Pfam" id="PF00587">
    <property type="entry name" value="tRNA-synt_2b"/>
    <property type="match status" value="1"/>
</dbReference>
<organism evidence="13 14">
    <name type="scientific">Paenibacillus pasadenensis</name>
    <dbReference type="NCBI Taxonomy" id="217090"/>
    <lineage>
        <taxon>Bacteria</taxon>
        <taxon>Bacillati</taxon>
        <taxon>Bacillota</taxon>
        <taxon>Bacilli</taxon>
        <taxon>Bacillales</taxon>
        <taxon>Paenibacillaceae</taxon>
        <taxon>Paenibacillus</taxon>
    </lineage>
</organism>
<name>A0A2N5N1V9_9BACL</name>
<dbReference type="Proteomes" id="UP000234789">
    <property type="component" value="Unassembled WGS sequence"/>
</dbReference>
<dbReference type="GO" id="GO:0006433">
    <property type="term" value="P:prolyl-tRNA aminoacylation"/>
    <property type="evidence" value="ECO:0007669"/>
    <property type="project" value="UniProtKB-UniRule"/>
</dbReference>
<keyword evidence="7 10" id="KW-0648">Protein biosynthesis</keyword>
<evidence type="ECO:0000256" key="8">
    <source>
        <dbReference type="ARBA" id="ARBA00023146"/>
    </source>
</evidence>
<dbReference type="InterPro" id="IPR036754">
    <property type="entry name" value="YbaK/aa-tRNA-synt-asso_dom_sf"/>
</dbReference>
<dbReference type="GO" id="GO:0002161">
    <property type="term" value="F:aminoacyl-tRNA deacylase activity"/>
    <property type="evidence" value="ECO:0007669"/>
    <property type="project" value="InterPro"/>
</dbReference>
<dbReference type="Gene3D" id="3.40.50.800">
    <property type="entry name" value="Anticodon-binding domain"/>
    <property type="match status" value="1"/>
</dbReference>
<feature type="compositionally biased region" description="Low complexity" evidence="11">
    <location>
        <begin position="268"/>
        <end position="296"/>
    </location>
</feature>
<dbReference type="InterPro" id="IPR033730">
    <property type="entry name" value="ProRS_core_prok"/>
</dbReference>
<comment type="function">
    <text evidence="10">Catalyzes the attachment of proline to tRNA(Pro) in a two-step reaction: proline is first activated by ATP to form Pro-AMP and then transferred to the acceptor end of tRNA(Pro). As ProRS can inadvertently accommodate and process non-cognate amino acids such as alanine and cysteine, to avoid such errors it has two additional distinct editing activities against alanine. One activity is designated as 'pretransfer' editing and involves the tRNA(Pro)-independent hydrolysis of activated Ala-AMP. The other activity is designated 'posttransfer' editing and involves deacylation of mischarged Ala-tRNA(Pro). The misacylated Cys-tRNA(Pro) is not edited by ProRS.</text>
</comment>
<keyword evidence="3 10" id="KW-0963">Cytoplasm</keyword>
<keyword evidence="5 10" id="KW-0547">Nucleotide-binding</keyword>
<keyword evidence="6 10" id="KW-0067">ATP-binding</keyword>
<dbReference type="SUPFAM" id="SSF55681">
    <property type="entry name" value="Class II aaRS and biotin synthetases"/>
    <property type="match status" value="1"/>
</dbReference>
<evidence type="ECO:0000256" key="1">
    <source>
        <dbReference type="ARBA" id="ARBA00004496"/>
    </source>
</evidence>
<dbReference type="SUPFAM" id="SSF55826">
    <property type="entry name" value="YbaK/ProRS associated domain"/>
    <property type="match status" value="1"/>
</dbReference>
<dbReference type="HAMAP" id="MF_01569">
    <property type="entry name" value="Pro_tRNA_synth_type1"/>
    <property type="match status" value="1"/>
</dbReference>
<evidence type="ECO:0000256" key="4">
    <source>
        <dbReference type="ARBA" id="ARBA00022598"/>
    </source>
</evidence>
<evidence type="ECO:0000256" key="6">
    <source>
        <dbReference type="ARBA" id="ARBA00022840"/>
    </source>
</evidence>
<evidence type="ECO:0000256" key="2">
    <source>
        <dbReference type="ARBA" id="ARBA00011738"/>
    </source>
</evidence>
<dbReference type="InterPro" id="IPR036621">
    <property type="entry name" value="Anticodon-bd_dom_sf"/>
</dbReference>
<keyword evidence="14" id="KW-1185">Reference proteome</keyword>
<dbReference type="InterPro" id="IPR006195">
    <property type="entry name" value="aa-tRNA-synth_II"/>
</dbReference>
<comment type="catalytic activity">
    <reaction evidence="9 10">
        <text>tRNA(Pro) + L-proline + ATP = L-prolyl-tRNA(Pro) + AMP + diphosphate</text>
        <dbReference type="Rhea" id="RHEA:14305"/>
        <dbReference type="Rhea" id="RHEA-COMP:9700"/>
        <dbReference type="Rhea" id="RHEA-COMP:9702"/>
        <dbReference type="ChEBI" id="CHEBI:30616"/>
        <dbReference type="ChEBI" id="CHEBI:33019"/>
        <dbReference type="ChEBI" id="CHEBI:60039"/>
        <dbReference type="ChEBI" id="CHEBI:78442"/>
        <dbReference type="ChEBI" id="CHEBI:78532"/>
        <dbReference type="ChEBI" id="CHEBI:456215"/>
        <dbReference type="EC" id="6.1.1.15"/>
    </reaction>
</comment>
<reference evidence="13 14" key="1">
    <citation type="submission" date="2017-05" db="EMBL/GenBank/DDBJ databases">
        <title>Functional genome analysis of Paenibacillus pasadenensis strain R16: insights on endophytic life style and antifungal activity.</title>
        <authorList>
            <person name="Passera A."/>
            <person name="Marcolungo L."/>
            <person name="Casati P."/>
            <person name="Brasca M."/>
            <person name="Quaglino F."/>
            <person name="Delledonne M."/>
        </authorList>
    </citation>
    <scope>NUCLEOTIDE SEQUENCE [LARGE SCALE GENOMIC DNA]</scope>
    <source>
        <strain evidence="13 14">R16</strain>
    </source>
</reference>
<dbReference type="InterPro" id="IPR050062">
    <property type="entry name" value="Pro-tRNA_synthetase"/>
</dbReference>
<sequence>MRQSRMLLPTLREAPGDAEASSHALMQRAGMIRQLAAGVYSYLPLGRRVLGKIERIIREEMDRAGAQETLLPALQPAELWRQSGRYDVYGPELMRLRDRHDREFALGPTHEEVVTALVGAEVSSYRKLPLALYQIQTKFRDERRPRYGLLRGREFLMKDAYSFDADREGLDRAYGAMLAAYHRIFSRLGLRYRAVEADAGAIGGDGGTHEFMALADIGEDTIVSCSRCEYAANLEKAEARPAAPAAASSLTKGLPAAAAAPSHGAEPSTPAADDFSATDPPSAAAAPIAAAAAPERAATPDARTIAEVSAYLDVPPAGILKTLLFVVGGTPVAVVVRGDHEINELKVLQRLREDGLAREEDALELADAETVLRATGAKPGFAGPVGLDVPLLVDRDAAALASAVAGAGEEGFHLLGVVPGRDFPLERTGSFRNAAEGDGCPRCEEGRLTLSRGIELGHVFKLGTKYSEKLGALYLDKAGKERPIVMGCYGIGVSRALAAAAEQSQDGHGLVWPDALAPFHVHVMAVSAKDEAQQALAERLYDQLSAAGVETLLDDRDERPGVKFKDADLIGIPVRLVVGRDAVNGAVEYVERSGLGKEAVSAEEAVRRVLERFRPS</sequence>
<dbReference type="EC" id="6.1.1.15" evidence="10"/>
<proteinExistence type="inferred from homology"/>
<dbReference type="Pfam" id="PF03129">
    <property type="entry name" value="HGTP_anticodon"/>
    <property type="match status" value="1"/>
</dbReference>
<evidence type="ECO:0000256" key="7">
    <source>
        <dbReference type="ARBA" id="ARBA00022917"/>
    </source>
</evidence>
<dbReference type="InterPro" id="IPR023717">
    <property type="entry name" value="Pro-tRNA-Synthase_IIa_type1"/>
</dbReference>
<evidence type="ECO:0000313" key="13">
    <source>
        <dbReference type="EMBL" id="PLT44306.1"/>
    </source>
</evidence>
<protein>
    <recommendedName>
        <fullName evidence="10">Proline--tRNA ligase</fullName>
        <ecNumber evidence="10">6.1.1.15</ecNumber>
    </recommendedName>
    <alternativeName>
        <fullName evidence="10">Prolyl-tRNA synthetase</fullName>
        <shortName evidence="10">ProRS</shortName>
    </alternativeName>
</protein>
<dbReference type="NCBIfam" id="NF006625">
    <property type="entry name" value="PRK09194.1"/>
    <property type="match status" value="1"/>
</dbReference>
<dbReference type="Pfam" id="PF04073">
    <property type="entry name" value="tRNA_edit"/>
    <property type="match status" value="1"/>
</dbReference>
<dbReference type="PROSITE" id="PS50862">
    <property type="entry name" value="AA_TRNA_LIGASE_II"/>
    <property type="match status" value="1"/>
</dbReference>
<comment type="subcellular location">
    <subcellularLocation>
        <location evidence="1 10">Cytoplasm</location>
    </subcellularLocation>
</comment>
<dbReference type="Gene3D" id="3.90.960.10">
    <property type="entry name" value="YbaK/aminoacyl-tRNA synthetase-associated domain"/>
    <property type="match status" value="1"/>
</dbReference>
<comment type="caution">
    <text evidence="13">The sequence shown here is derived from an EMBL/GenBank/DDBJ whole genome shotgun (WGS) entry which is preliminary data.</text>
</comment>
<feature type="region of interest" description="Disordered" evidence="11">
    <location>
        <begin position="257"/>
        <end position="296"/>
    </location>
</feature>
<comment type="domain">
    <text evidence="10">Consists of three domains: the N-terminal catalytic domain, the editing domain and the C-terminal anticodon-binding domain.</text>
</comment>
<dbReference type="InterPro" id="IPR007214">
    <property type="entry name" value="YbaK/aa-tRNA-synth-assoc-dom"/>
</dbReference>
<dbReference type="PRINTS" id="PR01046">
    <property type="entry name" value="TRNASYNTHPRO"/>
</dbReference>
<evidence type="ECO:0000256" key="9">
    <source>
        <dbReference type="ARBA" id="ARBA00047671"/>
    </source>
</evidence>
<gene>
    <name evidence="10" type="primary">proS</name>
    <name evidence="13" type="ORF">B8V81_2737</name>
</gene>
<dbReference type="CDD" id="cd00779">
    <property type="entry name" value="ProRS_core_prok"/>
    <property type="match status" value="1"/>
</dbReference>
<dbReference type="EMBL" id="NFEZ01000004">
    <property type="protein sequence ID" value="PLT44306.1"/>
    <property type="molecule type" value="Genomic_DNA"/>
</dbReference>
<dbReference type="InterPro" id="IPR044140">
    <property type="entry name" value="ProRS_anticodon_short"/>
</dbReference>
<dbReference type="GO" id="GO:0005829">
    <property type="term" value="C:cytosol"/>
    <property type="evidence" value="ECO:0007669"/>
    <property type="project" value="TreeGrafter"/>
</dbReference>
<dbReference type="InterPro" id="IPR004154">
    <property type="entry name" value="Anticodon-bd"/>
</dbReference>
<evidence type="ECO:0000256" key="3">
    <source>
        <dbReference type="ARBA" id="ARBA00022490"/>
    </source>
</evidence>
<evidence type="ECO:0000256" key="11">
    <source>
        <dbReference type="SAM" id="MobiDB-lite"/>
    </source>
</evidence>
<comment type="similarity">
    <text evidence="10">Belongs to the class-II aminoacyl-tRNA synthetase family. ProS type 1 subfamily.</text>
</comment>
<dbReference type="InterPro" id="IPR045864">
    <property type="entry name" value="aa-tRNA-synth_II/BPL/LPL"/>
</dbReference>
<dbReference type="GO" id="GO:0140096">
    <property type="term" value="F:catalytic activity, acting on a protein"/>
    <property type="evidence" value="ECO:0007669"/>
    <property type="project" value="UniProtKB-ARBA"/>
</dbReference>